<comment type="subcellular location">
    <subcellularLocation>
        <location evidence="1">Secreted</location>
    </subcellularLocation>
</comment>
<evidence type="ECO:0000256" key="2">
    <source>
        <dbReference type="ARBA" id="ARBA00022525"/>
    </source>
</evidence>
<dbReference type="PANTHER" id="PTHR38340:SF1">
    <property type="entry name" value="S-LAYER PROTEIN"/>
    <property type="match status" value="1"/>
</dbReference>
<dbReference type="PANTHER" id="PTHR38340">
    <property type="entry name" value="S-LAYER PROTEIN"/>
    <property type="match status" value="1"/>
</dbReference>
<reference evidence="5" key="1">
    <citation type="journal article" date="2019" name="Int. J. Syst. Evol. Microbiol.">
        <title>The Global Catalogue of Microorganisms (GCM) 10K type strain sequencing project: providing services to taxonomists for standard genome sequencing and annotation.</title>
        <authorList>
            <consortium name="The Broad Institute Genomics Platform"/>
            <consortium name="The Broad Institute Genome Sequencing Center for Infectious Disease"/>
            <person name="Wu L."/>
            <person name="Ma J."/>
        </authorList>
    </citation>
    <scope>NUCLEOTIDE SEQUENCE [LARGE SCALE GENOMIC DNA]</scope>
    <source>
        <strain evidence="5">KCTC 42911</strain>
    </source>
</reference>
<dbReference type="EMBL" id="JBHRXI010000001">
    <property type="protein sequence ID" value="MFC3612450.1"/>
    <property type="molecule type" value="Genomic_DNA"/>
</dbReference>
<keyword evidence="2" id="KW-0964">Secreted</keyword>
<comment type="caution">
    <text evidence="4">The sequence shown here is derived from an EMBL/GenBank/DDBJ whole genome shotgun (WGS) entry which is preliminary data.</text>
</comment>
<dbReference type="PROSITE" id="PS00330">
    <property type="entry name" value="HEMOLYSIN_CALCIUM"/>
    <property type="match status" value="4"/>
</dbReference>
<evidence type="ECO:0000313" key="4">
    <source>
        <dbReference type="EMBL" id="MFC3612450.1"/>
    </source>
</evidence>
<dbReference type="PRINTS" id="PR00313">
    <property type="entry name" value="CABNDNGRPT"/>
</dbReference>
<dbReference type="InterPro" id="IPR050557">
    <property type="entry name" value="RTX_toxin/Mannuronan_C5-epim"/>
</dbReference>
<feature type="region of interest" description="Disordered" evidence="3">
    <location>
        <begin position="419"/>
        <end position="450"/>
    </location>
</feature>
<name>A0ABV7TB88_9RHOB</name>
<evidence type="ECO:0000313" key="5">
    <source>
        <dbReference type="Proteomes" id="UP001595629"/>
    </source>
</evidence>
<dbReference type="RefSeq" id="WP_386733633.1">
    <property type="nucleotide sequence ID" value="NZ_JBHRXI010000001.1"/>
</dbReference>
<dbReference type="InterPro" id="IPR011049">
    <property type="entry name" value="Serralysin-like_metalloprot_C"/>
</dbReference>
<accession>A0ABV7TB88</accession>
<dbReference type="Gene3D" id="2.150.10.10">
    <property type="entry name" value="Serralysin-like metalloprotease, C-terminal"/>
    <property type="match status" value="4"/>
</dbReference>
<evidence type="ECO:0000256" key="1">
    <source>
        <dbReference type="ARBA" id="ARBA00004613"/>
    </source>
</evidence>
<dbReference type="Pfam" id="PF00353">
    <property type="entry name" value="HemolysinCabind"/>
    <property type="match status" value="4"/>
</dbReference>
<evidence type="ECO:0000256" key="3">
    <source>
        <dbReference type="SAM" id="MobiDB-lite"/>
    </source>
</evidence>
<dbReference type="InterPro" id="IPR018511">
    <property type="entry name" value="Hemolysin-typ_Ca-bd_CS"/>
</dbReference>
<gene>
    <name evidence="4" type="ORF">ACFORG_01645</name>
</gene>
<keyword evidence="5" id="KW-1185">Reference proteome</keyword>
<dbReference type="SUPFAM" id="SSF51120">
    <property type="entry name" value="beta-Roll"/>
    <property type="match status" value="3"/>
</dbReference>
<dbReference type="Proteomes" id="UP001595629">
    <property type="component" value="Unassembled WGS sequence"/>
</dbReference>
<proteinExistence type="predicted"/>
<sequence length="688" mass="71750">MTHSAVGIGFLSGPTQYLPDVDPSTFTTSPKALELSNGDRAVLYAAYTEERFHSELFLQLRAGAADAPDPILVGPDDPAQGRNLYFVDALHRLDDDSLVLAWNHYQSLGSAQETFHRIQVVESDGTQGTLIDVSGRTDAIIESTSGAFARLWQGDDRDQLWVQHHAASGEPLADPLLLAQITTDGGDRVEISDVALLSDGAFAISWIDTANDAEVPPFSQVSASTVRFMIVEADGTPRSTPVTVGDENGSAVGRNKLVALPDGGFIITWETGFGFSELSMFAQRFDRDGDPDLAEPAYEMPVAELLFDAFALDDERYAVVYVLGNDLLVQQFTVQGEALTPPEIVWNDMQGNPFSTSLSLGPDGRLLVTRDDEAQVLDVNPLALLGDGDDNPTAPTAAARVNGQGGNDTLTGSEAADALLGGEGNDRIDGAGANDRLDGGPGDDAVSGGDGDDLVIGSDGADTLLGGDGEDSLIGGLDNDLMNGGAGNDLLMGDDTFLFTENLRGGPGIAYDLSDTILGGAGDDTIDGGAGNDLAYGGEGHDSLEGGLGADTLTGQDGNDSLTGGALGDLLFGGNGDDFLNGGSGYDRLNGGEGADSFYHATVPVHGTDWVQDYDAAQGDVLISARADAVPDWFQVNFARTPGAGEDDTDEAFVIFRPTGQILWAVVDGGAQDSINLALDSGTFDLLA</sequence>
<organism evidence="4 5">
    <name type="scientific">Lutimaribacter marinistellae</name>
    <dbReference type="NCBI Taxonomy" id="1820329"/>
    <lineage>
        <taxon>Bacteria</taxon>
        <taxon>Pseudomonadati</taxon>
        <taxon>Pseudomonadota</taxon>
        <taxon>Alphaproteobacteria</taxon>
        <taxon>Rhodobacterales</taxon>
        <taxon>Roseobacteraceae</taxon>
        <taxon>Lutimaribacter</taxon>
    </lineage>
</organism>
<dbReference type="InterPro" id="IPR001343">
    <property type="entry name" value="Hemolysn_Ca-bd"/>
</dbReference>
<protein>
    <submittedName>
        <fullName evidence="4">Calcium-binding protein</fullName>
    </submittedName>
</protein>